<evidence type="ECO:0000313" key="6">
    <source>
        <dbReference type="EMBL" id="PKU23514.1"/>
    </source>
</evidence>
<evidence type="ECO:0000256" key="4">
    <source>
        <dbReference type="ARBA" id="ARBA00023136"/>
    </source>
</evidence>
<dbReference type="AlphaFoldDB" id="A0A2N3PSZ6"/>
<evidence type="ECO:0000256" key="3">
    <source>
        <dbReference type="ARBA" id="ARBA00022989"/>
    </source>
</evidence>
<evidence type="ECO:0000256" key="1">
    <source>
        <dbReference type="ARBA" id="ARBA00004141"/>
    </source>
</evidence>
<evidence type="ECO:0000256" key="2">
    <source>
        <dbReference type="ARBA" id="ARBA00022692"/>
    </source>
</evidence>
<feature type="transmembrane region" description="Helical" evidence="5">
    <location>
        <begin position="184"/>
        <end position="207"/>
    </location>
</feature>
<feature type="transmembrane region" description="Helical" evidence="5">
    <location>
        <begin position="136"/>
        <end position="156"/>
    </location>
</feature>
<dbReference type="OrthoDB" id="5421146at2"/>
<feature type="transmembrane region" description="Helical" evidence="5">
    <location>
        <begin position="112"/>
        <end position="130"/>
    </location>
</feature>
<dbReference type="InterPro" id="IPR059112">
    <property type="entry name" value="CysZ/EI24"/>
</dbReference>
<keyword evidence="3 5" id="KW-1133">Transmembrane helix</keyword>
<gene>
    <name evidence="6" type="ORF">CWS72_15700</name>
</gene>
<evidence type="ECO:0008006" key="8">
    <source>
        <dbReference type="Google" id="ProtNLM"/>
    </source>
</evidence>
<keyword evidence="4 5" id="KW-0472">Membrane</keyword>
<reference evidence="7" key="1">
    <citation type="submission" date="2017-12" db="EMBL/GenBank/DDBJ databases">
        <title>Draft genome sequence of Telmatospirillum siberiense 26-4b1T, an acidotolerant peatland alphaproteobacterium potentially involved in sulfur cycling.</title>
        <authorList>
            <person name="Hausmann B."/>
            <person name="Pjevac P."/>
            <person name="Schreck K."/>
            <person name="Herbold C.W."/>
            <person name="Daims H."/>
            <person name="Wagner M."/>
            <person name="Pester M."/>
            <person name="Loy A."/>
        </authorList>
    </citation>
    <scope>NUCLEOTIDE SEQUENCE [LARGE SCALE GENOMIC DNA]</scope>
    <source>
        <strain evidence="7">26-4b1</strain>
    </source>
</reference>
<name>A0A2N3PSZ6_9PROT</name>
<comment type="caution">
    <text evidence="6">The sequence shown here is derived from an EMBL/GenBank/DDBJ whole genome shotgun (WGS) entry which is preliminary data.</text>
</comment>
<feature type="transmembrane region" description="Helical" evidence="5">
    <location>
        <begin position="20"/>
        <end position="43"/>
    </location>
</feature>
<keyword evidence="2 5" id="KW-0812">Transmembrane</keyword>
<comment type="subcellular location">
    <subcellularLocation>
        <location evidence="1">Membrane</location>
        <topology evidence="1">Multi-pass membrane protein</topology>
    </subcellularLocation>
</comment>
<evidence type="ECO:0000313" key="7">
    <source>
        <dbReference type="Proteomes" id="UP000233293"/>
    </source>
</evidence>
<organism evidence="6 7">
    <name type="scientific">Telmatospirillum siberiense</name>
    <dbReference type="NCBI Taxonomy" id="382514"/>
    <lineage>
        <taxon>Bacteria</taxon>
        <taxon>Pseudomonadati</taxon>
        <taxon>Pseudomonadota</taxon>
        <taxon>Alphaproteobacteria</taxon>
        <taxon>Rhodospirillales</taxon>
        <taxon>Rhodospirillaceae</taxon>
        <taxon>Telmatospirillum</taxon>
    </lineage>
</organism>
<dbReference type="EMBL" id="PIUM01000019">
    <property type="protein sequence ID" value="PKU23514.1"/>
    <property type="molecule type" value="Genomic_DNA"/>
</dbReference>
<dbReference type="Proteomes" id="UP000233293">
    <property type="component" value="Unassembled WGS sequence"/>
</dbReference>
<feature type="transmembrane region" description="Helical" evidence="5">
    <location>
        <begin position="63"/>
        <end position="85"/>
    </location>
</feature>
<keyword evidence="7" id="KW-1185">Reference proteome</keyword>
<evidence type="ECO:0000256" key="5">
    <source>
        <dbReference type="SAM" id="Phobius"/>
    </source>
</evidence>
<proteinExistence type="predicted"/>
<sequence length="227" mass="25183">MITSLTRAVLQLPDPRFRRVLWASLAGTVILYILVYLAVGWGLTKLQLFGVGWADSLAEVLGGLAVFVVTLLLFPSIATLLMSFLQETIAEAVEGKYYPSLPAPRRQGWLEGLWAALRFAAVALLINMLALPAYLFLLFAGIGIGLYYLVNGYLLSRDYFEMMAGRRLEPRVADALRRKHWLRLWLLGAILAFISTLPLINLLAPLISTAAMVHEVEKLRSRDGAPA</sequence>
<dbReference type="Pfam" id="PF07264">
    <property type="entry name" value="EI24"/>
    <property type="match status" value="1"/>
</dbReference>
<protein>
    <recommendedName>
        <fullName evidence="8">Cysteine biosynthesis protein CysZ</fullName>
    </recommendedName>
</protein>
<accession>A0A2N3PSZ6</accession>
<dbReference type="RefSeq" id="WP_101251577.1">
    <property type="nucleotide sequence ID" value="NZ_PIUM01000019.1"/>
</dbReference>